<comment type="caution">
    <text evidence="1">The sequence shown here is derived from an EMBL/GenBank/DDBJ whole genome shotgun (WGS) entry which is preliminary data.</text>
</comment>
<reference evidence="1 2" key="1">
    <citation type="submission" date="2021-03" db="EMBL/GenBank/DDBJ databases">
        <title>Antimicrobial resistance genes in bacteria isolated from Japanese honey, and their potential for conferring macrolide and lincosamide resistance in the American foulbrood pathogen Paenibacillus larvae.</title>
        <authorList>
            <person name="Okamoto M."/>
            <person name="Kumagai M."/>
            <person name="Kanamori H."/>
            <person name="Takamatsu D."/>
        </authorList>
    </citation>
    <scope>NUCLEOTIDE SEQUENCE [LARGE SCALE GENOMIC DNA]</scope>
    <source>
        <strain evidence="1 2">J42TS3</strain>
    </source>
</reference>
<accession>A0ABQ4M8H0</accession>
<evidence type="ECO:0000313" key="1">
    <source>
        <dbReference type="EMBL" id="GIP52286.1"/>
    </source>
</evidence>
<gene>
    <name evidence="1" type="ORF">J42TS3_13210</name>
</gene>
<organism evidence="1 2">
    <name type="scientific">Paenibacillus vini</name>
    <dbReference type="NCBI Taxonomy" id="1476024"/>
    <lineage>
        <taxon>Bacteria</taxon>
        <taxon>Bacillati</taxon>
        <taxon>Bacillota</taxon>
        <taxon>Bacilli</taxon>
        <taxon>Bacillales</taxon>
        <taxon>Paenibacillaceae</taxon>
        <taxon>Paenibacillus</taxon>
    </lineage>
</organism>
<dbReference type="EMBL" id="BOSL01000003">
    <property type="protein sequence ID" value="GIP52286.1"/>
    <property type="molecule type" value="Genomic_DNA"/>
</dbReference>
<proteinExistence type="predicted"/>
<evidence type="ECO:0000313" key="2">
    <source>
        <dbReference type="Proteomes" id="UP000679992"/>
    </source>
</evidence>
<sequence>MLFKKLEMNTFLQRRKIILEAPAGAFVSLDDQSLELSFLLMLAGKPPSNSAKDSGYSYKAGN</sequence>
<keyword evidence="2" id="KW-1185">Reference proteome</keyword>
<dbReference type="Proteomes" id="UP000679992">
    <property type="component" value="Unassembled WGS sequence"/>
</dbReference>
<name>A0ABQ4M8H0_9BACL</name>
<protein>
    <submittedName>
        <fullName evidence="1">Uncharacterized protein</fullName>
    </submittedName>
</protein>